<dbReference type="GO" id="GO:0051301">
    <property type="term" value="P:cell division"/>
    <property type="evidence" value="ECO:0007669"/>
    <property type="project" value="UniProtKB-KW"/>
</dbReference>
<protein>
    <submittedName>
        <fullName evidence="10">Cyclin-B3-1 isoform X1</fullName>
    </submittedName>
</protein>
<feature type="domain" description="Cyclin-like" evidence="7">
    <location>
        <begin position="561"/>
        <end position="643"/>
    </location>
</feature>
<evidence type="ECO:0000256" key="4">
    <source>
        <dbReference type="ARBA" id="ARBA00023306"/>
    </source>
</evidence>
<dbReference type="CDD" id="cd20507">
    <property type="entry name" value="CYCLIN_CCNB1-like_rpt1"/>
    <property type="match status" value="1"/>
</dbReference>
<feature type="region of interest" description="Disordered" evidence="6">
    <location>
        <begin position="226"/>
        <end position="270"/>
    </location>
</feature>
<comment type="similarity">
    <text evidence="1">Belongs to the cyclin family. Cyclin AB subfamily.</text>
</comment>
<keyword evidence="9" id="KW-1185">Reference proteome</keyword>
<feature type="compositionally biased region" description="Polar residues" evidence="6">
    <location>
        <begin position="101"/>
        <end position="116"/>
    </location>
</feature>
<feature type="domain" description="Cyclin-like" evidence="7">
    <location>
        <begin position="464"/>
        <end position="548"/>
    </location>
</feature>
<feature type="compositionally biased region" description="Basic and acidic residues" evidence="6">
    <location>
        <begin position="164"/>
        <end position="174"/>
    </location>
</feature>
<proteinExistence type="inferred from homology"/>
<feature type="region of interest" description="Disordered" evidence="6">
    <location>
        <begin position="314"/>
        <end position="365"/>
    </location>
</feature>
<feature type="domain" description="Cyclin C-terminal" evidence="8">
    <location>
        <begin position="557"/>
        <end position="674"/>
    </location>
</feature>
<feature type="compositionally biased region" description="Polar residues" evidence="6">
    <location>
        <begin position="314"/>
        <end position="325"/>
    </location>
</feature>
<dbReference type="PROSITE" id="PS00292">
    <property type="entry name" value="CYCLINS"/>
    <property type="match status" value="1"/>
</dbReference>
<dbReference type="InParanoid" id="A0A6I9UMQ0"/>
<evidence type="ECO:0000313" key="9">
    <source>
        <dbReference type="Proteomes" id="UP000504604"/>
    </source>
</evidence>
<dbReference type="OrthoDB" id="5590282at2759"/>
<keyword evidence="3 5" id="KW-0195">Cyclin</keyword>
<dbReference type="Pfam" id="PF02984">
    <property type="entry name" value="Cyclin_C"/>
    <property type="match status" value="1"/>
</dbReference>
<evidence type="ECO:0000256" key="2">
    <source>
        <dbReference type="ARBA" id="ARBA00022618"/>
    </source>
</evidence>
<gene>
    <name evidence="10" type="primary">LOC105175106</name>
</gene>
<reference evidence="10" key="1">
    <citation type="submission" date="2025-08" db="UniProtKB">
        <authorList>
            <consortium name="RefSeq"/>
        </authorList>
    </citation>
    <scope>IDENTIFICATION</scope>
</reference>
<dbReference type="Pfam" id="PF00134">
    <property type="entry name" value="Cyclin_N"/>
    <property type="match status" value="1"/>
</dbReference>
<dbReference type="RefSeq" id="XP_011095745.1">
    <property type="nucleotide sequence ID" value="XM_011097443.2"/>
</dbReference>
<dbReference type="Gene3D" id="1.10.472.10">
    <property type="entry name" value="Cyclin-like"/>
    <property type="match status" value="2"/>
</dbReference>
<evidence type="ECO:0000256" key="5">
    <source>
        <dbReference type="RuleBase" id="RU000383"/>
    </source>
</evidence>
<evidence type="ECO:0000259" key="7">
    <source>
        <dbReference type="SMART" id="SM00385"/>
    </source>
</evidence>
<dbReference type="FunCoup" id="A0A6I9UMQ0">
    <property type="interactions" value="728"/>
</dbReference>
<feature type="region of interest" description="Disordered" evidence="6">
    <location>
        <begin position="71"/>
        <end position="207"/>
    </location>
</feature>
<dbReference type="PANTHER" id="PTHR10177">
    <property type="entry name" value="CYCLINS"/>
    <property type="match status" value="1"/>
</dbReference>
<evidence type="ECO:0000256" key="1">
    <source>
        <dbReference type="ARBA" id="ARBA00006955"/>
    </source>
</evidence>
<dbReference type="FunFam" id="1.10.472.10:FF:000057">
    <property type="entry name" value="Cyclin N-terminal domain containing 2"/>
    <property type="match status" value="1"/>
</dbReference>
<dbReference type="GeneID" id="105175106"/>
<keyword evidence="4" id="KW-0131">Cell cycle</keyword>
<dbReference type="InterPro" id="IPR039361">
    <property type="entry name" value="Cyclin"/>
</dbReference>
<dbReference type="InterPro" id="IPR006671">
    <property type="entry name" value="Cyclin_N"/>
</dbReference>
<name>A0A6I9UMQ0_SESIN</name>
<evidence type="ECO:0000256" key="3">
    <source>
        <dbReference type="ARBA" id="ARBA00023127"/>
    </source>
</evidence>
<organism evidence="9 10">
    <name type="scientific">Sesamum indicum</name>
    <name type="common">Oriental sesame</name>
    <name type="synonym">Sesamum orientale</name>
    <dbReference type="NCBI Taxonomy" id="4182"/>
    <lineage>
        <taxon>Eukaryota</taxon>
        <taxon>Viridiplantae</taxon>
        <taxon>Streptophyta</taxon>
        <taxon>Embryophyta</taxon>
        <taxon>Tracheophyta</taxon>
        <taxon>Spermatophyta</taxon>
        <taxon>Magnoliopsida</taxon>
        <taxon>eudicotyledons</taxon>
        <taxon>Gunneridae</taxon>
        <taxon>Pentapetalae</taxon>
        <taxon>asterids</taxon>
        <taxon>lamiids</taxon>
        <taxon>Lamiales</taxon>
        <taxon>Pedaliaceae</taxon>
        <taxon>Sesamum</taxon>
    </lineage>
</organism>
<dbReference type="AlphaFoldDB" id="A0A6I9UMQ0"/>
<evidence type="ECO:0000313" key="10">
    <source>
        <dbReference type="RefSeq" id="XP_011095745.1"/>
    </source>
</evidence>
<dbReference type="SMART" id="SM01332">
    <property type="entry name" value="Cyclin_C"/>
    <property type="match status" value="1"/>
</dbReference>
<feature type="compositionally biased region" description="Polar residues" evidence="6">
    <location>
        <begin position="226"/>
        <end position="235"/>
    </location>
</feature>
<evidence type="ECO:0000256" key="6">
    <source>
        <dbReference type="SAM" id="MobiDB-lite"/>
    </source>
</evidence>
<dbReference type="InterPro" id="IPR004367">
    <property type="entry name" value="Cyclin_C-dom"/>
</dbReference>
<accession>A0A6I9UMQ0</accession>
<dbReference type="FunFam" id="1.10.472.10:FF:000091">
    <property type="entry name" value="putative cyclin-B3-1 isoform X3"/>
    <property type="match status" value="1"/>
</dbReference>
<dbReference type="SMART" id="SM00385">
    <property type="entry name" value="CYCLIN"/>
    <property type="match status" value="2"/>
</dbReference>
<dbReference type="InterPro" id="IPR013763">
    <property type="entry name" value="Cyclin-like_dom"/>
</dbReference>
<dbReference type="InterPro" id="IPR048258">
    <property type="entry name" value="Cyclins_cyclin-box"/>
</dbReference>
<keyword evidence="2" id="KW-0132">Cell division</keyword>
<sequence>MVAVKGRLNPLKGVTQDQKMSNRVGQAKNLKIYAEVDKVKKRDTLTNGTKGKFVPRDSSTCELNVNYSESGIKNSENCKNKPRKSVNSNVGRKVLADIGNITGSLSKTEQGKSTRSTKGKSETMCYPQRKGKSEMMYPERNTEDLGNMDAKSSDEPSRVNQRLDPIKATDDKQTIKKPPKKTIAATSDESRTKFRGRSSATSIGRKSIRDPLHLPRKSLPVLKQVSQIETNGTTKENSDKSDHLRGKHGFHVKPSVRSSIIPKPSNLSSRPWGNRVSDGFVVMSSRAQTKVDAGVSSRKSVKPTVKTTVTALNTQRTSRSTQTLATKKLRSKPSDLIKRKQDKDSASKNIASVVSHEEPAQEEDISGGASNIISDIMGRRKSDRRNSYTCSLMSRSKLLKECGKVASHENLPDIYDDRNHLEVSDYVDDIYQYYWVLEGQNPLLKNYMDIQREITPQMRGILINWLIEVHLKFELMEETLFLTMTLLDRYLALESIKKNEMQLVGLTALLLASKYEDFWHPRVADLISISAESYTRNEMLKMEKTILKKLKFRLNEPTPYVFMLRFLKAAQSDMKFEHLAFYLIELCLVEYEALNYKPSMLCASAIYVARCTMHMTPPWTPLLAKHARYEESQIRSCAEMILKFHRAAKTTLLKVTFEKYMKLDYSRVAAIKPLDRLPA</sequence>
<feature type="compositionally biased region" description="Basic and acidic residues" evidence="6">
    <location>
        <begin position="332"/>
        <end position="346"/>
    </location>
</feature>
<dbReference type="InterPro" id="IPR036915">
    <property type="entry name" value="Cyclin-like_sf"/>
</dbReference>
<dbReference type="SUPFAM" id="SSF47954">
    <property type="entry name" value="Cyclin-like"/>
    <property type="match status" value="2"/>
</dbReference>
<dbReference type="KEGG" id="sind:105175106"/>
<evidence type="ECO:0000259" key="8">
    <source>
        <dbReference type="SMART" id="SM01332"/>
    </source>
</evidence>
<dbReference type="Proteomes" id="UP000504604">
    <property type="component" value="Linkage group LG12"/>
</dbReference>